<name>A0A6A6E0V6_9PEZI</name>
<dbReference type="InterPro" id="IPR029058">
    <property type="entry name" value="AB_hydrolase_fold"/>
</dbReference>
<dbReference type="PROSITE" id="PS00941">
    <property type="entry name" value="CARBOXYLESTERASE_B_2"/>
    <property type="match status" value="1"/>
</dbReference>
<dbReference type="Gene3D" id="3.40.50.1820">
    <property type="entry name" value="alpha/beta hydrolase"/>
    <property type="match status" value="1"/>
</dbReference>
<dbReference type="InterPro" id="IPR002018">
    <property type="entry name" value="CarbesteraseB"/>
</dbReference>
<proteinExistence type="predicted"/>
<dbReference type="SUPFAM" id="SSF53474">
    <property type="entry name" value="alpha/beta-Hydrolases"/>
    <property type="match status" value="1"/>
</dbReference>
<feature type="domain" description="Carboxylesterase type B" evidence="1">
    <location>
        <begin position="35"/>
        <end position="351"/>
    </location>
</feature>
<evidence type="ECO:0000313" key="2">
    <source>
        <dbReference type="EMBL" id="KAF2185571.1"/>
    </source>
</evidence>
<protein>
    <submittedName>
        <fullName evidence="2">Putative lipase 2</fullName>
    </submittedName>
</protein>
<dbReference type="OrthoDB" id="408631at2759"/>
<dbReference type="PANTHER" id="PTHR11559">
    <property type="entry name" value="CARBOXYLESTERASE"/>
    <property type="match status" value="1"/>
</dbReference>
<dbReference type="InterPro" id="IPR050309">
    <property type="entry name" value="Type-B_Carboxylest/Lipase"/>
</dbReference>
<organism evidence="2 3">
    <name type="scientific">Zopfia rhizophila CBS 207.26</name>
    <dbReference type="NCBI Taxonomy" id="1314779"/>
    <lineage>
        <taxon>Eukaryota</taxon>
        <taxon>Fungi</taxon>
        <taxon>Dikarya</taxon>
        <taxon>Ascomycota</taxon>
        <taxon>Pezizomycotina</taxon>
        <taxon>Dothideomycetes</taxon>
        <taxon>Dothideomycetes incertae sedis</taxon>
        <taxon>Zopfiaceae</taxon>
        <taxon>Zopfia</taxon>
    </lineage>
</organism>
<keyword evidence="3" id="KW-1185">Reference proteome</keyword>
<gene>
    <name evidence="2" type="ORF">K469DRAFT_575882</name>
</gene>
<dbReference type="InterPro" id="IPR019819">
    <property type="entry name" value="Carboxylesterase_B_CS"/>
</dbReference>
<accession>A0A6A6E0V6</accession>
<evidence type="ECO:0000259" key="1">
    <source>
        <dbReference type="Pfam" id="PF00135"/>
    </source>
</evidence>
<sequence>MPPSSHNQIPGHGGPIDLGYTKHIPTFVNTTLFGRRVSIYKNVRFTNPPTGDLRFQKPDTDLPNTQGIQDGHVPWGSADCITSAPAAIPFPDINGTAWGHEDCLFLDVYVPKGVQPGDQVPVLHYFIGTPYAFGSKEMFSNPMGLFDSASEESKTIFVVDNYRLGMPGWMYVPGFDMDANLGVHDCLVAVKWTSKYIYYFGGDSKRVTVVGQSNDWCQRSFYIYTLPCHNSLANGTLMTLQAIISSPDIPSRRNVTERQQDLFQYVLNAANCTSLRCLRSVPEEVLLRANDVVVSQLPSTGGGGVFGPVIGFGPVPDGQSIPDIPEALSQLGKYHKEIRGLFLTPDDDGANQLQGNGTSPDTNMPEGFPALLRRILPTASNETIATIRAQYAYSEPPQLTGDWTTDVIYGYNAYNVANAFRDRTRRYIMPIPPGTHGQDVFYYFYYDQNITPVADPSLALEFRQRVLKFVHGAGISRPVYGTTQNIFNVADNGFESTPLLAVLKSLCEMINKVVLDRANGA</sequence>
<dbReference type="AlphaFoldDB" id="A0A6A6E0V6"/>
<dbReference type="Pfam" id="PF00135">
    <property type="entry name" value="COesterase"/>
    <property type="match status" value="1"/>
</dbReference>
<dbReference type="Proteomes" id="UP000800200">
    <property type="component" value="Unassembled WGS sequence"/>
</dbReference>
<dbReference type="EMBL" id="ML994633">
    <property type="protein sequence ID" value="KAF2185571.1"/>
    <property type="molecule type" value="Genomic_DNA"/>
</dbReference>
<evidence type="ECO:0000313" key="3">
    <source>
        <dbReference type="Proteomes" id="UP000800200"/>
    </source>
</evidence>
<reference evidence="2" key="1">
    <citation type="journal article" date="2020" name="Stud. Mycol.">
        <title>101 Dothideomycetes genomes: a test case for predicting lifestyles and emergence of pathogens.</title>
        <authorList>
            <person name="Haridas S."/>
            <person name="Albert R."/>
            <person name="Binder M."/>
            <person name="Bloem J."/>
            <person name="Labutti K."/>
            <person name="Salamov A."/>
            <person name="Andreopoulos B."/>
            <person name="Baker S."/>
            <person name="Barry K."/>
            <person name="Bills G."/>
            <person name="Bluhm B."/>
            <person name="Cannon C."/>
            <person name="Castanera R."/>
            <person name="Culley D."/>
            <person name="Daum C."/>
            <person name="Ezra D."/>
            <person name="Gonzalez J."/>
            <person name="Henrissat B."/>
            <person name="Kuo A."/>
            <person name="Liang C."/>
            <person name="Lipzen A."/>
            <person name="Lutzoni F."/>
            <person name="Magnuson J."/>
            <person name="Mondo S."/>
            <person name="Nolan M."/>
            <person name="Ohm R."/>
            <person name="Pangilinan J."/>
            <person name="Park H.-J."/>
            <person name="Ramirez L."/>
            <person name="Alfaro M."/>
            <person name="Sun H."/>
            <person name="Tritt A."/>
            <person name="Yoshinaga Y."/>
            <person name="Zwiers L.-H."/>
            <person name="Turgeon B."/>
            <person name="Goodwin S."/>
            <person name="Spatafora J."/>
            <person name="Crous P."/>
            <person name="Grigoriev I."/>
        </authorList>
    </citation>
    <scope>NUCLEOTIDE SEQUENCE</scope>
    <source>
        <strain evidence="2">CBS 207.26</strain>
    </source>
</reference>